<name>A0A167Q651_PHYB8</name>
<keyword evidence="2" id="KW-1185">Reference proteome</keyword>
<sequence>MPYTGRRKQHIMRMVKSRMHRAALRKQNESLLCETNNNIQDVNLENETSICETNINVQDVNLENKAPICESSIEVQGVNLENESSTVLQPDISLQWKEGAGKKIRRVYRKDSATTLWRRRKAAINSAQNAEKIHKLEDLGFYQVPQTTSTVENITIPSSSQREEHLPSNSCITMYEMMKHQAVKTYLLQRIQGLKKVEASTKEMEIVYGQKNTYLPLVIRKWAKEYIYTGFISPRQQGKHAREPFLLADEGIANAVSNWIRKQEVENITTPNVKEYIDHTLFPEKFGVSGNVSLSSINRYMKSWGFTFKKTVGAVYVNNHESNNTVEY</sequence>
<accession>A0A167Q651</accession>
<protein>
    <submittedName>
        <fullName evidence="1">Uncharacterized protein</fullName>
    </submittedName>
</protein>
<reference evidence="2" key="1">
    <citation type="submission" date="2015-06" db="EMBL/GenBank/DDBJ databases">
        <title>Expansion of signal transduction pathways in fungi by whole-genome duplication.</title>
        <authorList>
            <consortium name="DOE Joint Genome Institute"/>
            <person name="Corrochano L.M."/>
            <person name="Kuo A."/>
            <person name="Marcet-Houben M."/>
            <person name="Polaino S."/>
            <person name="Salamov A."/>
            <person name="Villalobos J.M."/>
            <person name="Alvarez M.I."/>
            <person name="Avalos J."/>
            <person name="Benito E.P."/>
            <person name="Benoit I."/>
            <person name="Burger G."/>
            <person name="Camino L.P."/>
            <person name="Canovas D."/>
            <person name="Cerda-Olmedo E."/>
            <person name="Cheng J.-F."/>
            <person name="Dominguez A."/>
            <person name="Elias M."/>
            <person name="Eslava A.P."/>
            <person name="Glaser F."/>
            <person name="Grimwood J."/>
            <person name="Gutierrez G."/>
            <person name="Heitman J."/>
            <person name="Henrissat B."/>
            <person name="Iturriaga E.A."/>
            <person name="Lang B.F."/>
            <person name="Lavin J.L."/>
            <person name="Lee S."/>
            <person name="Li W."/>
            <person name="Lindquist E."/>
            <person name="Lopez-Garcia S."/>
            <person name="Luque E.M."/>
            <person name="Marcos A.T."/>
            <person name="Martin J."/>
            <person name="McCluskey K."/>
            <person name="Medina H.R."/>
            <person name="Miralles-Duran A."/>
            <person name="Miyazaki A."/>
            <person name="Munoz-Torres E."/>
            <person name="Oguiza J.A."/>
            <person name="Ohm R."/>
            <person name="Olmedo M."/>
            <person name="Orejas M."/>
            <person name="Ortiz-Castellanos L."/>
            <person name="Pisabarro A.G."/>
            <person name="Rodriguez-Romero J."/>
            <person name="Ruiz-Herrera J."/>
            <person name="Ruiz-Vazquez R."/>
            <person name="Sanz C."/>
            <person name="Schackwitz W."/>
            <person name="Schmutz J."/>
            <person name="Shahriari M."/>
            <person name="Shelest E."/>
            <person name="Silva-Franco F."/>
            <person name="Soanes D."/>
            <person name="Syed K."/>
            <person name="Tagua V.G."/>
            <person name="Talbot N.J."/>
            <person name="Thon M."/>
            <person name="De vries R.P."/>
            <person name="Wiebenga A."/>
            <person name="Yadav J.S."/>
            <person name="Braun E.L."/>
            <person name="Baker S."/>
            <person name="Garre V."/>
            <person name="Horwitz B."/>
            <person name="Torres-Martinez S."/>
            <person name="Idnurm A."/>
            <person name="Herrera-Estrella A."/>
            <person name="Gabaldon T."/>
            <person name="Grigoriev I.V."/>
        </authorList>
    </citation>
    <scope>NUCLEOTIDE SEQUENCE [LARGE SCALE GENOMIC DNA]</scope>
    <source>
        <strain evidence="2">NRRL 1555(-)</strain>
    </source>
</reference>
<dbReference type="OrthoDB" id="2290521at2759"/>
<dbReference type="RefSeq" id="XP_018297178.1">
    <property type="nucleotide sequence ID" value="XM_018434587.1"/>
</dbReference>
<dbReference type="InParanoid" id="A0A167Q651"/>
<evidence type="ECO:0000313" key="1">
    <source>
        <dbReference type="EMBL" id="OAD79138.1"/>
    </source>
</evidence>
<dbReference type="EMBL" id="KV440972">
    <property type="protein sequence ID" value="OAD79138.1"/>
    <property type="molecule type" value="Genomic_DNA"/>
</dbReference>
<dbReference type="AlphaFoldDB" id="A0A167Q651"/>
<gene>
    <name evidence="1" type="ORF">PHYBLDRAFT_162219</name>
</gene>
<proteinExistence type="predicted"/>
<dbReference type="VEuPathDB" id="FungiDB:PHYBLDRAFT_162219"/>
<organism evidence="1 2">
    <name type="scientific">Phycomyces blakesleeanus (strain ATCC 8743b / DSM 1359 / FGSC 10004 / NBRC 33097 / NRRL 1555)</name>
    <dbReference type="NCBI Taxonomy" id="763407"/>
    <lineage>
        <taxon>Eukaryota</taxon>
        <taxon>Fungi</taxon>
        <taxon>Fungi incertae sedis</taxon>
        <taxon>Mucoromycota</taxon>
        <taxon>Mucoromycotina</taxon>
        <taxon>Mucoromycetes</taxon>
        <taxon>Mucorales</taxon>
        <taxon>Phycomycetaceae</taxon>
        <taxon>Phycomyces</taxon>
    </lineage>
</organism>
<dbReference type="Proteomes" id="UP000077315">
    <property type="component" value="Unassembled WGS sequence"/>
</dbReference>
<evidence type="ECO:0000313" key="2">
    <source>
        <dbReference type="Proteomes" id="UP000077315"/>
    </source>
</evidence>
<dbReference type="GeneID" id="28995493"/>